<feature type="compositionally biased region" description="Low complexity" evidence="1">
    <location>
        <begin position="47"/>
        <end position="67"/>
    </location>
</feature>
<dbReference type="PATRIC" id="fig|111780.3.peg.1784"/>
<feature type="domain" description="SLH" evidence="2">
    <location>
        <begin position="211"/>
        <end position="280"/>
    </location>
</feature>
<feature type="domain" description="SLH" evidence="2">
    <location>
        <begin position="289"/>
        <end position="357"/>
    </location>
</feature>
<evidence type="ECO:0000313" key="3">
    <source>
        <dbReference type="EMBL" id="AFZ35274.1"/>
    </source>
</evidence>
<evidence type="ECO:0000313" key="4">
    <source>
        <dbReference type="Proteomes" id="UP000010473"/>
    </source>
</evidence>
<dbReference type="KEGG" id="scs:Sta7437_1712"/>
<dbReference type="InterPro" id="IPR001119">
    <property type="entry name" value="SLH_dom"/>
</dbReference>
<organism evidence="3 4">
    <name type="scientific">Stanieria cyanosphaera (strain ATCC 29371 / PCC 7437)</name>
    <dbReference type="NCBI Taxonomy" id="111780"/>
    <lineage>
        <taxon>Bacteria</taxon>
        <taxon>Bacillati</taxon>
        <taxon>Cyanobacteriota</taxon>
        <taxon>Cyanophyceae</taxon>
        <taxon>Pleurocapsales</taxon>
        <taxon>Dermocarpellaceae</taxon>
        <taxon>Stanieria</taxon>
    </lineage>
</organism>
<feature type="region of interest" description="Disordered" evidence="1">
    <location>
        <begin position="47"/>
        <end position="72"/>
    </location>
</feature>
<dbReference type="PROSITE" id="PS51272">
    <property type="entry name" value="SLH"/>
    <property type="match status" value="2"/>
</dbReference>
<dbReference type="EMBL" id="CP003653">
    <property type="protein sequence ID" value="AFZ35274.1"/>
    <property type="molecule type" value="Genomic_DNA"/>
</dbReference>
<dbReference type="AlphaFoldDB" id="K9XT85"/>
<proteinExistence type="predicted"/>
<name>K9XT85_STAC7</name>
<dbReference type="STRING" id="111780.Sta7437_1712"/>
<dbReference type="Proteomes" id="UP000010473">
    <property type="component" value="Chromosome"/>
</dbReference>
<dbReference type="HOGENOM" id="CLU_048100_0_0_3"/>
<evidence type="ECO:0000259" key="2">
    <source>
        <dbReference type="PROSITE" id="PS51272"/>
    </source>
</evidence>
<sequence length="447" mass="48843">MVASSLLFLVSACSNGATIENWLAADPELKKTLASSQVPEQIATSATTAIGNSSSSNSAINSSNPTSEQTISLPDDFPIEIPLYPKAQLTKVQPGLTTEKGKTNWESPDSLTQIASYYQQQLKANGWKIIKSFPENVQQGNNALTASRENLKVTVSLSQPTTDNKDNLISNQFAIAYQPIEDLPQLTTSETTNSSENLTDLEPNIETTASAVYFSDLDQTSEQLRPYIEDLAKLGILTAYSKEGKVEANKFAPNEPITRRDFARWLVEANNQFHGNAAGEKIHLATKSDRPAFQDISVNDPDFEIIQGLAEAGLIPSMLTDNSSKLLFQPDAPLTREDLLTWKVPLDLRKNLPTASIDAIKQSWGFQDTANISPQALQALFADFQNGDNSNMKRVFGYTTLFQPKKPVTRAEAAASLWYFGFQGDGITALEVVKGESINQSAVNSQP</sequence>
<gene>
    <name evidence="3" type="ordered locus">Sta7437_1712</name>
</gene>
<accession>K9XT85</accession>
<reference evidence="4" key="1">
    <citation type="journal article" date="2013" name="Proc. Natl. Acad. Sci. U.S.A.">
        <title>Improving the coverage of the cyanobacterial phylum using diversity-driven genome sequencing.</title>
        <authorList>
            <person name="Shih P.M."/>
            <person name="Wu D."/>
            <person name="Latifi A."/>
            <person name="Axen S.D."/>
            <person name="Fewer D.P."/>
            <person name="Talla E."/>
            <person name="Calteau A."/>
            <person name="Cai F."/>
            <person name="Tandeau de Marsac N."/>
            <person name="Rippka R."/>
            <person name="Herdman M."/>
            <person name="Sivonen K."/>
            <person name="Coursin T."/>
            <person name="Laurent T."/>
            <person name="Goodwin L."/>
            <person name="Nolan M."/>
            <person name="Davenport K.W."/>
            <person name="Han C.S."/>
            <person name="Rubin E.M."/>
            <person name="Eisen J.A."/>
            <person name="Woyke T."/>
            <person name="Gugger M."/>
            <person name="Kerfeld C.A."/>
        </authorList>
    </citation>
    <scope>NUCLEOTIDE SEQUENCE [LARGE SCALE GENOMIC DNA]</scope>
    <source>
        <strain evidence="4">ATCC 29371 / PCC 7437</strain>
    </source>
</reference>
<dbReference type="PANTHER" id="PTHR33740">
    <property type="entry name" value="GPI-ANCHORED ADHESIN-LIKE PROTEIN"/>
    <property type="match status" value="1"/>
</dbReference>
<protein>
    <submittedName>
        <fullName evidence="3">S-layer domain-containing protein</fullName>
    </submittedName>
</protein>
<dbReference type="PANTHER" id="PTHR33740:SF3">
    <property type="entry name" value="GPI-ANCHORED ADHESIN-LIKE PROTEIN"/>
    <property type="match status" value="1"/>
</dbReference>
<evidence type="ECO:0000256" key="1">
    <source>
        <dbReference type="SAM" id="MobiDB-lite"/>
    </source>
</evidence>
<dbReference type="Pfam" id="PF00395">
    <property type="entry name" value="SLH"/>
    <property type="match status" value="2"/>
</dbReference>
<dbReference type="eggNOG" id="ENOG502Z7MI">
    <property type="taxonomic scope" value="Bacteria"/>
</dbReference>
<keyword evidence="4" id="KW-1185">Reference proteome</keyword>